<dbReference type="Proteomes" id="UP000278036">
    <property type="component" value="Unassembled WGS sequence"/>
</dbReference>
<proteinExistence type="predicted"/>
<reference evidence="2 3" key="1">
    <citation type="submission" date="2018-09" db="EMBL/GenBank/DDBJ databases">
        <title>Roseomonas sp. nov., isolated from feces of Tibetan antelopes in the Qinghai-Tibet plateau, China.</title>
        <authorList>
            <person name="Tian Z."/>
        </authorList>
    </citation>
    <scope>NUCLEOTIDE SEQUENCE [LARGE SCALE GENOMIC DNA]</scope>
    <source>
        <strain evidence="2 3">Z24</strain>
    </source>
</reference>
<feature type="non-terminal residue" evidence="2">
    <location>
        <position position="1"/>
    </location>
</feature>
<dbReference type="AlphaFoldDB" id="A0A3A9JJ10"/>
<accession>A0A3A9JJ10</accession>
<dbReference type="GO" id="GO:0051301">
    <property type="term" value="P:cell division"/>
    <property type="evidence" value="ECO:0007669"/>
    <property type="project" value="UniProtKB-KW"/>
</dbReference>
<feature type="region of interest" description="Disordered" evidence="1">
    <location>
        <begin position="1"/>
        <end position="73"/>
    </location>
</feature>
<sequence>SAPAPTSGGGFSLFRKATGLMRRNLTGEGDTTQPAAPQQAAPRPAAPQPAPAQPNAEEMNGLDIPTFLRRQSN</sequence>
<keyword evidence="2" id="KW-0131">Cell cycle</keyword>
<name>A0A3A9JJ10_9PROT</name>
<comment type="caution">
    <text evidence="2">The sequence shown here is derived from an EMBL/GenBank/DDBJ whole genome shotgun (WGS) entry which is preliminary data.</text>
</comment>
<protein>
    <submittedName>
        <fullName evidence="2">Cell division protein FtsZ</fullName>
    </submittedName>
</protein>
<organism evidence="2 3">
    <name type="scientific">Teichococcus wenyumeiae</name>
    <dbReference type="NCBI Taxonomy" id="2478470"/>
    <lineage>
        <taxon>Bacteria</taxon>
        <taxon>Pseudomonadati</taxon>
        <taxon>Pseudomonadota</taxon>
        <taxon>Alphaproteobacteria</taxon>
        <taxon>Acetobacterales</taxon>
        <taxon>Roseomonadaceae</taxon>
        <taxon>Roseomonas</taxon>
    </lineage>
</organism>
<gene>
    <name evidence="2" type="ORF">D6Z83_08925</name>
</gene>
<feature type="compositionally biased region" description="Low complexity" evidence="1">
    <location>
        <begin position="33"/>
        <end position="43"/>
    </location>
</feature>
<evidence type="ECO:0000313" key="2">
    <source>
        <dbReference type="EMBL" id="RKK04555.1"/>
    </source>
</evidence>
<dbReference type="InParanoid" id="A0A3A9JJ10"/>
<evidence type="ECO:0000313" key="3">
    <source>
        <dbReference type="Proteomes" id="UP000278036"/>
    </source>
</evidence>
<dbReference type="EMBL" id="RAQU01000040">
    <property type="protein sequence ID" value="RKK04555.1"/>
    <property type="molecule type" value="Genomic_DNA"/>
</dbReference>
<evidence type="ECO:0000256" key="1">
    <source>
        <dbReference type="SAM" id="MobiDB-lite"/>
    </source>
</evidence>
<keyword evidence="2" id="KW-0132">Cell division</keyword>